<dbReference type="SUPFAM" id="SSF88874">
    <property type="entry name" value="Receptor-binding domain of short tail fibre protein gp12"/>
    <property type="match status" value="2"/>
</dbReference>
<name>A0A6C0LBP0_9ZZZZ</name>
<evidence type="ECO:0000313" key="2">
    <source>
        <dbReference type="EMBL" id="QHU26672.1"/>
    </source>
</evidence>
<organism evidence="2">
    <name type="scientific">viral metagenome</name>
    <dbReference type="NCBI Taxonomy" id="1070528"/>
    <lineage>
        <taxon>unclassified sequences</taxon>
        <taxon>metagenomes</taxon>
        <taxon>organismal metagenomes</taxon>
    </lineage>
</organism>
<proteinExistence type="predicted"/>
<dbReference type="EMBL" id="MN740443">
    <property type="protein sequence ID" value="QHU26672.1"/>
    <property type="molecule type" value="Genomic_DNA"/>
</dbReference>
<reference evidence="2" key="1">
    <citation type="journal article" date="2020" name="Nature">
        <title>Giant virus diversity and host interactions through global metagenomics.</title>
        <authorList>
            <person name="Schulz F."/>
            <person name="Roux S."/>
            <person name="Paez-Espino D."/>
            <person name="Jungbluth S."/>
            <person name="Walsh D.A."/>
            <person name="Denef V.J."/>
            <person name="McMahon K.D."/>
            <person name="Konstantinidis K.T."/>
            <person name="Eloe-Fadrosh E.A."/>
            <person name="Kyrpides N.C."/>
            <person name="Woyke T."/>
        </authorList>
    </citation>
    <scope>NUCLEOTIDE SEQUENCE</scope>
    <source>
        <strain evidence="2">GVMAG-M-3300027759-42</strain>
    </source>
</reference>
<accession>A0A6C0LBP0</accession>
<feature type="region of interest" description="Disordered" evidence="1">
    <location>
        <begin position="86"/>
        <end position="217"/>
    </location>
</feature>
<feature type="compositionally biased region" description="Polar residues" evidence="1">
    <location>
        <begin position="193"/>
        <end position="217"/>
    </location>
</feature>
<evidence type="ECO:0000256" key="1">
    <source>
        <dbReference type="SAM" id="MobiDB-lite"/>
    </source>
</evidence>
<sequence length="267" mass="28024">MASYFYKGISITPPASSITAYLGNTDPDGWVICDGIQRNVSDSRYTNLVTMAIGTGTANAYTPPDYRGAFLRGSNKGTANAAATTTYGARAPDLKSSQNHITETHSHGASSGNQSATHTHTGTTSNQSSYHNHTGTTGNQSANHTHTGTTSNINANHTHTWSDTVTGHNNSNLAGLGGGDFNNSVNPDLDRAGTTNSAGEHTHTATTASSGDHTHTLTVDDNGSHTHTITTNSDPVHNHTITISDSTTNAGSETRPYNYGVNWILKL</sequence>
<feature type="compositionally biased region" description="Polar residues" evidence="1">
    <location>
        <begin position="95"/>
        <end position="173"/>
    </location>
</feature>
<dbReference type="Gene3D" id="3.90.1340.10">
    <property type="entry name" value="Phage tail collar domain"/>
    <property type="match status" value="1"/>
</dbReference>
<dbReference type="AlphaFoldDB" id="A0A6C0LBP0"/>
<dbReference type="InterPro" id="IPR037053">
    <property type="entry name" value="Phage_tail_collar_dom_sf"/>
</dbReference>
<protein>
    <submittedName>
        <fullName evidence="2">Uncharacterized protein</fullName>
    </submittedName>
</protein>